<reference evidence="11" key="1">
    <citation type="journal article" date="2019" name="Int. J. Syst. Evol. Microbiol.">
        <title>The Global Catalogue of Microorganisms (GCM) 10K type strain sequencing project: providing services to taxonomists for standard genome sequencing and annotation.</title>
        <authorList>
            <consortium name="The Broad Institute Genomics Platform"/>
            <consortium name="The Broad Institute Genome Sequencing Center for Infectious Disease"/>
            <person name="Wu L."/>
            <person name="Ma J."/>
        </authorList>
    </citation>
    <scope>NUCLEOTIDE SEQUENCE [LARGE SCALE GENOMIC DNA]</scope>
    <source>
        <strain evidence="11">CGMCC 1.16306</strain>
    </source>
</reference>
<keyword evidence="4 7" id="KW-0812">Transmembrane</keyword>
<feature type="domain" description="TonB-dependent receptor plug" evidence="9">
    <location>
        <begin position="114"/>
        <end position="235"/>
    </location>
</feature>
<dbReference type="NCBIfam" id="TIGR04056">
    <property type="entry name" value="OMP_RagA_SusC"/>
    <property type="match status" value="1"/>
</dbReference>
<keyword evidence="6 7" id="KW-0998">Cell outer membrane</keyword>
<dbReference type="InterPro" id="IPR023996">
    <property type="entry name" value="TonB-dep_OMP_SusC/RagA"/>
</dbReference>
<dbReference type="PROSITE" id="PS00018">
    <property type="entry name" value="EF_HAND_1"/>
    <property type="match status" value="1"/>
</dbReference>
<feature type="signal peptide" evidence="8">
    <location>
        <begin position="1"/>
        <end position="22"/>
    </location>
</feature>
<dbReference type="NCBIfam" id="TIGR04057">
    <property type="entry name" value="SusC_RagA_signa"/>
    <property type="match status" value="1"/>
</dbReference>
<dbReference type="Gene3D" id="2.170.130.10">
    <property type="entry name" value="TonB-dependent receptor, plug domain"/>
    <property type="match status" value="1"/>
</dbReference>
<evidence type="ECO:0000313" key="10">
    <source>
        <dbReference type="EMBL" id="MFC7358106.1"/>
    </source>
</evidence>
<keyword evidence="3 7" id="KW-1134">Transmembrane beta strand</keyword>
<dbReference type="InterPro" id="IPR018247">
    <property type="entry name" value="EF_Hand_1_Ca_BS"/>
</dbReference>
<dbReference type="Gene3D" id="2.60.40.1120">
    <property type="entry name" value="Carboxypeptidase-like, regulatory domain"/>
    <property type="match status" value="1"/>
</dbReference>
<sequence length="1027" mass="112596">MKTKFSGILTLLLALVVQLSFAQLKTITGTVSDDAGLPLPGANVIIKGTSTGTQTDFDGNYTINATVGQVLTYSYVGFETQEVTVGTANTINVAMAAGNALDEVVITTYGNTTQRDLAINISKADIETVQSITTSNVANALQGTVSGAQVSSTSGAPGGEVSIRIRGASTINGNSNPLFVIDGIPMFTGTTVSNNFGGQQNSALSNLNQDDIESIEILKDAAATAVYGQRGSNGVVLITTKKGKAGKFKINVNSVVGFQNPINKFEIMNYGEWLKFRDTAAENAGSQSGSFSSGDTGNPQLVGADQATLDAFYLTQAEVGDNYLEEVYVDNAITHNTNFSVSGGKEDSNFFLSASRFFQEGTVLSQDFDRKSVRLNVTQGINDDLKFVGGISLTDEFINQIVNDNNIFGVLSTGILERPGLSLRDENGDFTPFTEFTFSNPLQNALEDLGQGSTFRVLANGALTYDINDDFSTETKFGLDQSEYRERIYNPVTTAQGNFGVENGFGQEFHTSRRIYQIRQSFNYNKNFLDNDIKLRAYLGGEFERGTTRTTGGNAQNFPSPELQYISEATEPLATFGSFSEEERLSAISRLGFTFWNKLILEGSVRLDASSKFRKDDRLGYFPGVSFAYILSEEGFFENNFIDYLKIRGSWGITGNDSPFGRYNAPVTGTSQYADSNSTFLTLGAETARWEETEQYDVGFNAKFLDNRIDLNYSYYIKQTFDNSLVLPVPLPLNQAGFTVSQNVAAIENIGHEIDLGLRVIDNDNLTWSNNFNFSTLENTVTFLPKDAEGNTSPINTGFVNRVEEGETLGYFYVLEADGLYQTDAEVPAFLAVDGVGAGDVRYIDQNGDGVLNDDDFINGGDPWADYTLNWRSNLNYKNIDLSFLWALSEGNDVYNNNIAFAGTAANGVFNKFKNQLDWWTPTNTDTNIPRPNNQTRAYNNQDSTRFVEDGSYIKLRNITLGYTLPKINGFDQIRFYVSADNLVLITDYSGTDPEVNVFGNSNVSRGTDFLTQGNTEVWKFGVNLSF</sequence>
<dbReference type="InterPro" id="IPR008969">
    <property type="entry name" value="CarboxyPept-like_regulatory"/>
</dbReference>
<comment type="similarity">
    <text evidence="7">Belongs to the TonB-dependent receptor family.</text>
</comment>
<dbReference type="InterPro" id="IPR039426">
    <property type="entry name" value="TonB-dep_rcpt-like"/>
</dbReference>
<keyword evidence="2 7" id="KW-0813">Transport</keyword>
<dbReference type="InterPro" id="IPR012910">
    <property type="entry name" value="Plug_dom"/>
</dbReference>
<dbReference type="RefSeq" id="WP_380217998.1">
    <property type="nucleotide sequence ID" value="NZ_JBHTBN010000005.1"/>
</dbReference>
<evidence type="ECO:0000256" key="1">
    <source>
        <dbReference type="ARBA" id="ARBA00004571"/>
    </source>
</evidence>
<dbReference type="SUPFAM" id="SSF49464">
    <property type="entry name" value="Carboxypeptidase regulatory domain-like"/>
    <property type="match status" value="1"/>
</dbReference>
<comment type="caution">
    <text evidence="10">The sequence shown here is derived from an EMBL/GenBank/DDBJ whole genome shotgun (WGS) entry which is preliminary data.</text>
</comment>
<dbReference type="EMBL" id="JBHTBN010000005">
    <property type="protein sequence ID" value="MFC7358106.1"/>
    <property type="molecule type" value="Genomic_DNA"/>
</dbReference>
<evidence type="ECO:0000256" key="3">
    <source>
        <dbReference type="ARBA" id="ARBA00022452"/>
    </source>
</evidence>
<evidence type="ECO:0000256" key="8">
    <source>
        <dbReference type="SAM" id="SignalP"/>
    </source>
</evidence>
<dbReference type="Pfam" id="PF07715">
    <property type="entry name" value="Plug"/>
    <property type="match status" value="1"/>
</dbReference>
<feature type="chain" id="PRO_5046400334" evidence="8">
    <location>
        <begin position="23"/>
        <end position="1027"/>
    </location>
</feature>
<comment type="subcellular location">
    <subcellularLocation>
        <location evidence="1 7">Cell outer membrane</location>
        <topology evidence="1 7">Multi-pass membrane protein</topology>
    </subcellularLocation>
</comment>
<evidence type="ECO:0000313" key="11">
    <source>
        <dbReference type="Proteomes" id="UP001596415"/>
    </source>
</evidence>
<dbReference type="Proteomes" id="UP001596415">
    <property type="component" value="Unassembled WGS sequence"/>
</dbReference>
<organism evidence="10 11">
    <name type="scientific">Jejudonia soesokkakensis</name>
    <dbReference type="NCBI Taxonomy" id="1323432"/>
    <lineage>
        <taxon>Bacteria</taxon>
        <taxon>Pseudomonadati</taxon>
        <taxon>Bacteroidota</taxon>
        <taxon>Flavobacteriia</taxon>
        <taxon>Flavobacteriales</taxon>
        <taxon>Flavobacteriaceae</taxon>
        <taxon>Jejudonia</taxon>
    </lineage>
</organism>
<keyword evidence="8" id="KW-0732">Signal</keyword>
<dbReference type="SUPFAM" id="SSF56935">
    <property type="entry name" value="Porins"/>
    <property type="match status" value="1"/>
</dbReference>
<evidence type="ECO:0000256" key="6">
    <source>
        <dbReference type="ARBA" id="ARBA00023237"/>
    </source>
</evidence>
<dbReference type="PROSITE" id="PS52016">
    <property type="entry name" value="TONB_DEPENDENT_REC_3"/>
    <property type="match status" value="1"/>
</dbReference>
<gene>
    <name evidence="10" type="ORF">ACFQO1_10430</name>
</gene>
<evidence type="ECO:0000256" key="2">
    <source>
        <dbReference type="ARBA" id="ARBA00022448"/>
    </source>
</evidence>
<proteinExistence type="inferred from homology"/>
<dbReference type="InterPro" id="IPR023997">
    <property type="entry name" value="TonB-dep_OMP_SusC/RagA_CS"/>
</dbReference>
<protein>
    <submittedName>
        <fullName evidence="10">SusC/RagA family TonB-linked outer membrane protein</fullName>
    </submittedName>
</protein>
<evidence type="ECO:0000259" key="9">
    <source>
        <dbReference type="Pfam" id="PF07715"/>
    </source>
</evidence>
<evidence type="ECO:0000256" key="4">
    <source>
        <dbReference type="ARBA" id="ARBA00022692"/>
    </source>
</evidence>
<dbReference type="Gene3D" id="2.40.170.20">
    <property type="entry name" value="TonB-dependent receptor, beta-barrel domain"/>
    <property type="match status" value="1"/>
</dbReference>
<evidence type="ECO:0000256" key="7">
    <source>
        <dbReference type="PROSITE-ProRule" id="PRU01360"/>
    </source>
</evidence>
<keyword evidence="11" id="KW-1185">Reference proteome</keyword>
<evidence type="ECO:0000256" key="5">
    <source>
        <dbReference type="ARBA" id="ARBA00023136"/>
    </source>
</evidence>
<accession>A0ABW2MWH2</accession>
<dbReference type="Pfam" id="PF13715">
    <property type="entry name" value="CarbopepD_reg_2"/>
    <property type="match status" value="1"/>
</dbReference>
<dbReference type="InterPro" id="IPR036942">
    <property type="entry name" value="Beta-barrel_TonB_sf"/>
</dbReference>
<name>A0ABW2MWH2_9FLAO</name>
<dbReference type="InterPro" id="IPR037066">
    <property type="entry name" value="Plug_dom_sf"/>
</dbReference>
<keyword evidence="5 7" id="KW-0472">Membrane</keyword>